<feature type="region of interest" description="Disordered" evidence="1">
    <location>
        <begin position="736"/>
        <end position="759"/>
    </location>
</feature>
<protein>
    <submittedName>
        <fullName evidence="3">Uncharacterized protein</fullName>
    </submittedName>
</protein>
<feature type="region of interest" description="Disordered" evidence="1">
    <location>
        <begin position="321"/>
        <end position="384"/>
    </location>
</feature>
<dbReference type="EMBL" id="HG992985">
    <property type="protein sequence ID" value="CAE7205829.1"/>
    <property type="molecule type" value="Genomic_DNA"/>
</dbReference>
<proteinExistence type="predicted"/>
<dbReference type="AlphaFoldDB" id="A0A6S6WBH0"/>
<feature type="transmembrane region" description="Helical" evidence="2">
    <location>
        <begin position="1208"/>
        <end position="1229"/>
    </location>
</feature>
<feature type="compositionally biased region" description="Polar residues" evidence="1">
    <location>
        <begin position="984"/>
        <end position="999"/>
    </location>
</feature>
<evidence type="ECO:0000256" key="1">
    <source>
        <dbReference type="SAM" id="MobiDB-lite"/>
    </source>
</evidence>
<feature type="compositionally biased region" description="Basic and acidic residues" evidence="1">
    <location>
        <begin position="327"/>
        <end position="347"/>
    </location>
</feature>
<feature type="region of interest" description="Disordered" evidence="1">
    <location>
        <begin position="57"/>
        <end position="96"/>
    </location>
</feature>
<keyword evidence="2" id="KW-0812">Transmembrane</keyword>
<sequence length="1235" mass="138814">MGRLSRRREVVGVESDSGIERHSDSPGADTGDLHWAVANHPDDFISDKTAREARQTVLASARKNRPWSTFSRKREALDGTRLSPDRSDSTIGLDRNITEASPLDSLSRNLKSDHDSRSVISAQTLHGTEPREAIQQEHASLAGGSENDYSEPNFKGNGTVKPSMMTIGPPTGVSRVERVEGEIGNVGLYLVPRNFVQIHQDMGLISTGDSATASDVTADDLEDAKPLIDYGNKDSRLRVEASAPSSLQSNGDVEGRPLRMIPSEDGMADLIIDSPSSMRRSRYQSWNKVYRREIHIGQNRKDDDTLRPLRWRARSEIYQPASKRACHKEGEIDKNHSSTDKTSYYDRKKPRSAAKFMFPQQSITASNPEASDSETSDSGDEEFEDINRREVAGSLRSVASYMQIHQMEDASIRTEDQRRTSQSASMVDANATKNNLIGILSDCNLEKKVDMVQCWKCRSLILRAFTATHDRECLNKKQRKLKEIREAKEAKENIAYNQSAKAMVNKLGLEMRETMNVEKATEEMKMEKADRPEDEELEIFRVARIWEEKWVEGFIRAGDAKKQMEVLGDMEELQERGQKETDHAAASRDKATNDSVEDHSQMSFEWGFADTTTSAPSSYANSVASIFTTESLTSSASYLSRDSGYSAVQVLTATKELLSIVLEDRVLLPIYQSAIKDPNIGPERLQRNLRRLFKVYANLLEEEATERLEYLASQLVLLKSGFLAHSIIEKLRNGSAYPDTERHDNSSDDDGDGDDNKLSDVQTVNEDAFEDLAVFREFLVGSEAFKSLRANVQAFVTPKPPQIHLPDNSFRKESDVDKTVIEQKLAKPPMRLATRLTLEKWLKDARNSVDMLFGETNISFIVDVVLSLAIDALFLATDEFFITMGLLEPILKRNMTRLRWHCNCGEQLYSDVTELRAGGIDELANHMQRTSSVKVQTAPYNQHSNNQRYIAPRPRQWVQNAVMKISSAFTGPPKLPAGLPQHSPPQSITACSATSNTSPRQRDLRLLTCMHRDRFRKVLHQDVMEKVTTDRTLLCFLQKQYLRHRGRFLHMLSLKRVKGIFFVKLRLPIGGSVDVRHHNPCCVVGSTGSIRCECIPPPPKVEPSPGAEYVCIPGPPPTYPLIPPEYLASLFTCPADVHEQDTWILDQLPKRTRDELRGQIGQPAEGWGIYYEEGLDRDIITLAILVIFVLASVLFGVLWSTFHFDVQGAFGVSSYMIACCAVFMSFFATRAEKLG</sequence>
<keyword evidence="2" id="KW-0472">Membrane</keyword>
<evidence type="ECO:0000313" key="3">
    <source>
        <dbReference type="EMBL" id="CAE7205829.1"/>
    </source>
</evidence>
<feature type="compositionally biased region" description="Polar residues" evidence="1">
    <location>
        <begin position="359"/>
        <end position="370"/>
    </location>
</feature>
<dbReference type="Proteomes" id="UP000472372">
    <property type="component" value="Chromosome 9"/>
</dbReference>
<feature type="region of interest" description="Disordered" evidence="1">
    <location>
        <begin position="1"/>
        <end position="33"/>
    </location>
</feature>
<reference evidence="3" key="1">
    <citation type="submission" date="2021-02" db="EMBL/GenBank/DDBJ databases">
        <authorList>
            <person name="Syme A R."/>
            <person name="Syme A R."/>
            <person name="Moolhuijzen P."/>
        </authorList>
    </citation>
    <scope>NUCLEOTIDE SEQUENCE</scope>
    <source>
        <strain evidence="3">W1-1</strain>
    </source>
</reference>
<feature type="transmembrane region" description="Helical" evidence="2">
    <location>
        <begin position="1179"/>
        <end position="1202"/>
    </location>
</feature>
<name>A0A6S6WBH0_9PLEO</name>
<feature type="region of interest" description="Disordered" evidence="1">
    <location>
        <begin position="978"/>
        <end position="999"/>
    </location>
</feature>
<evidence type="ECO:0000313" key="4">
    <source>
        <dbReference type="Proteomes" id="UP000472372"/>
    </source>
</evidence>
<feature type="compositionally biased region" description="Acidic residues" evidence="1">
    <location>
        <begin position="371"/>
        <end position="384"/>
    </location>
</feature>
<keyword evidence="2" id="KW-1133">Transmembrane helix</keyword>
<gene>
    <name evidence="3" type="ORF">PTTW11_09433</name>
</gene>
<feature type="region of interest" description="Disordered" evidence="1">
    <location>
        <begin position="572"/>
        <end position="596"/>
    </location>
</feature>
<evidence type="ECO:0000256" key="2">
    <source>
        <dbReference type="SAM" id="Phobius"/>
    </source>
</evidence>
<feature type="region of interest" description="Disordered" evidence="1">
    <location>
        <begin position="140"/>
        <end position="166"/>
    </location>
</feature>
<accession>A0A6S6WBH0</accession>
<feature type="compositionally biased region" description="Basic and acidic residues" evidence="1">
    <location>
        <begin position="573"/>
        <end position="596"/>
    </location>
</feature>
<organism evidence="3 4">
    <name type="scientific">Pyrenophora teres f. teres</name>
    <dbReference type="NCBI Taxonomy" id="97479"/>
    <lineage>
        <taxon>Eukaryota</taxon>
        <taxon>Fungi</taxon>
        <taxon>Dikarya</taxon>
        <taxon>Ascomycota</taxon>
        <taxon>Pezizomycotina</taxon>
        <taxon>Dothideomycetes</taxon>
        <taxon>Pleosporomycetidae</taxon>
        <taxon>Pleosporales</taxon>
        <taxon>Pleosporineae</taxon>
        <taxon>Pleosporaceae</taxon>
        <taxon>Pyrenophora</taxon>
    </lineage>
</organism>
<feature type="compositionally biased region" description="Basic and acidic residues" evidence="1">
    <location>
        <begin position="72"/>
        <end position="88"/>
    </location>
</feature>